<keyword evidence="2" id="KW-1133">Transmembrane helix</keyword>
<dbReference type="Pfam" id="PF03140">
    <property type="entry name" value="DUF247"/>
    <property type="match status" value="1"/>
</dbReference>
<dbReference type="Proteomes" id="UP001634007">
    <property type="component" value="Unassembled WGS sequence"/>
</dbReference>
<dbReference type="PANTHER" id="PTHR31170:SF25">
    <property type="entry name" value="BNAA09G04570D PROTEIN"/>
    <property type="match status" value="1"/>
</dbReference>
<keyword evidence="2" id="KW-0812">Transmembrane</keyword>
<sequence>MAAVASGLPKVQQEPSEALRIVADNNGAENVPKDEPRVSSSQSAISMKEQLEQHHQDDAEGSWAKLSIYRIPNYLKDGDKKTYVPQIVSLGPYHHGKDHLRHMDQHKWRCLRCILERSHHEIGLYIDSMKEQRQLVQMMVLDGCFVIELLQGVAEGFEKLGYPSNDPVFSKWGSIFKILIQRDMILLENQIPLFILAWLLGLQLGNPDQEGRVGKLVLEFFDPIGSERVEFDPSRDRCGLHCLEVLWHSFLPSSLTQARTTRWQQYQDKLIPCLTELMEAGIKFKRTFTENFGDIQFKVEYGILEIPYIEIHPGTRSIFLNLIAFEQSHFDCREHITSYVMFMHNLINSFEDVRYLCKRQIINHCLGSDAEVADLFNLLCQEVVFDIQDSYLREVCIKVIDYYRWKHISLHISWRASIAQKWNAWRAILKNKYFDNPWSIISFMAATVLLVLTFLQALYAVWLLQAAFLISYIVKII</sequence>
<gene>
    <name evidence="3" type="ORF">ACJRO7_034412</name>
</gene>
<comment type="caution">
    <text evidence="3">The sequence shown here is derived from an EMBL/GenBank/DDBJ whole genome shotgun (WGS) entry which is preliminary data.</text>
</comment>
<dbReference type="AlphaFoldDB" id="A0ABD3JCC9"/>
<proteinExistence type="predicted"/>
<keyword evidence="4" id="KW-1185">Reference proteome</keyword>
<feature type="transmembrane region" description="Helical" evidence="2">
    <location>
        <begin position="441"/>
        <end position="474"/>
    </location>
</feature>
<keyword evidence="2" id="KW-0472">Membrane</keyword>
<dbReference type="EMBL" id="JBJKBG010000009">
    <property type="protein sequence ID" value="KAL3722055.1"/>
    <property type="molecule type" value="Genomic_DNA"/>
</dbReference>
<organism evidence="3 4">
    <name type="scientific">Eucalyptus globulus</name>
    <name type="common">Tasmanian blue gum</name>
    <dbReference type="NCBI Taxonomy" id="34317"/>
    <lineage>
        <taxon>Eukaryota</taxon>
        <taxon>Viridiplantae</taxon>
        <taxon>Streptophyta</taxon>
        <taxon>Embryophyta</taxon>
        <taxon>Tracheophyta</taxon>
        <taxon>Spermatophyta</taxon>
        <taxon>Magnoliopsida</taxon>
        <taxon>eudicotyledons</taxon>
        <taxon>Gunneridae</taxon>
        <taxon>Pentapetalae</taxon>
        <taxon>rosids</taxon>
        <taxon>malvids</taxon>
        <taxon>Myrtales</taxon>
        <taxon>Myrtaceae</taxon>
        <taxon>Myrtoideae</taxon>
        <taxon>Eucalypteae</taxon>
        <taxon>Eucalyptus</taxon>
    </lineage>
</organism>
<evidence type="ECO:0000313" key="4">
    <source>
        <dbReference type="Proteomes" id="UP001634007"/>
    </source>
</evidence>
<feature type="region of interest" description="Disordered" evidence="1">
    <location>
        <begin position="1"/>
        <end position="56"/>
    </location>
</feature>
<reference evidence="3 4" key="1">
    <citation type="submission" date="2024-11" db="EMBL/GenBank/DDBJ databases">
        <title>Chromosome-level genome assembly of Eucalyptus globulus Labill. provides insights into its genome evolution.</title>
        <authorList>
            <person name="Li X."/>
        </authorList>
    </citation>
    <scope>NUCLEOTIDE SEQUENCE [LARGE SCALE GENOMIC DNA]</scope>
    <source>
        <strain evidence="3">CL2024</strain>
        <tissue evidence="3">Fresh tender leaves</tissue>
    </source>
</reference>
<accession>A0ABD3JCC9</accession>
<protein>
    <submittedName>
        <fullName evidence="3">Uncharacterized protein</fullName>
    </submittedName>
</protein>
<evidence type="ECO:0000256" key="1">
    <source>
        <dbReference type="SAM" id="MobiDB-lite"/>
    </source>
</evidence>
<name>A0ABD3JCC9_EUCGL</name>
<dbReference type="InterPro" id="IPR004158">
    <property type="entry name" value="DUF247_pln"/>
</dbReference>
<dbReference type="PANTHER" id="PTHR31170">
    <property type="entry name" value="BNAC04G53230D PROTEIN"/>
    <property type="match status" value="1"/>
</dbReference>
<evidence type="ECO:0000313" key="3">
    <source>
        <dbReference type="EMBL" id="KAL3722055.1"/>
    </source>
</evidence>
<evidence type="ECO:0000256" key="2">
    <source>
        <dbReference type="SAM" id="Phobius"/>
    </source>
</evidence>